<dbReference type="FunFam" id="3.30.70.330:FF:000122">
    <property type="entry name" value="Splicing factor U2AF small subunit"/>
    <property type="match status" value="1"/>
</dbReference>
<evidence type="ECO:0000256" key="6">
    <source>
        <dbReference type="ARBA" id="ARBA00022679"/>
    </source>
</evidence>
<dbReference type="InterPro" id="IPR035966">
    <property type="entry name" value="PKF_sf"/>
</dbReference>
<evidence type="ECO:0000256" key="12">
    <source>
        <dbReference type="ARBA" id="ARBA00022842"/>
    </source>
</evidence>
<evidence type="ECO:0000256" key="8">
    <source>
        <dbReference type="ARBA" id="ARBA00022737"/>
    </source>
</evidence>
<feature type="domain" description="C3H1-type" evidence="23">
    <location>
        <begin position="12"/>
        <end position="40"/>
    </location>
</feature>
<evidence type="ECO:0000256" key="21">
    <source>
        <dbReference type="SAM" id="MobiDB-lite"/>
    </source>
</evidence>
<keyword evidence="3" id="KW-0963">Cytoplasm</keyword>
<dbReference type="PROSITE" id="PS50102">
    <property type="entry name" value="RRM"/>
    <property type="match status" value="1"/>
</dbReference>
<dbReference type="GO" id="GO:0008270">
    <property type="term" value="F:zinc ion binding"/>
    <property type="evidence" value="ECO:0007669"/>
    <property type="project" value="UniProtKB-KW"/>
</dbReference>
<feature type="region of interest" description="Disordered" evidence="21">
    <location>
        <begin position="191"/>
        <end position="267"/>
    </location>
</feature>
<evidence type="ECO:0000259" key="22">
    <source>
        <dbReference type="PROSITE" id="PS50102"/>
    </source>
</evidence>
<evidence type="ECO:0000313" key="25">
    <source>
        <dbReference type="Proteomes" id="UP000325081"/>
    </source>
</evidence>
<evidence type="ECO:0000256" key="18">
    <source>
        <dbReference type="ARBA" id="ARBA00054989"/>
    </source>
</evidence>
<evidence type="ECO:0000256" key="4">
    <source>
        <dbReference type="ARBA" id="ARBA00022533"/>
    </source>
</evidence>
<evidence type="ECO:0000256" key="7">
    <source>
        <dbReference type="ARBA" id="ARBA00022723"/>
    </source>
</evidence>
<dbReference type="PANTHER" id="PTHR43650:SF17">
    <property type="entry name" value="PYROPHOSPHATE--FRUCTOSE 6-PHOSPHATE 1-PHOSPHOTRANSFERASE SUBUNIT ALPHA 1"/>
    <property type="match status" value="1"/>
</dbReference>
<keyword evidence="7 20" id="KW-0479">Metal-binding</keyword>
<dbReference type="Pfam" id="PF00076">
    <property type="entry name" value="RRM_1"/>
    <property type="match status" value="1"/>
</dbReference>
<name>A0A5A7PW37_STRAF</name>
<evidence type="ECO:0000256" key="19">
    <source>
        <dbReference type="PROSITE-ProRule" id="PRU00176"/>
    </source>
</evidence>
<dbReference type="GO" id="GO:0047334">
    <property type="term" value="F:diphosphate-fructose-6-phosphate 1-phosphotransferase activity"/>
    <property type="evidence" value="ECO:0007669"/>
    <property type="project" value="InterPro"/>
</dbReference>
<keyword evidence="25" id="KW-1185">Reference proteome</keyword>
<dbReference type="PANTHER" id="PTHR43650">
    <property type="entry name" value="PYROPHOSPHATE--FRUCTOSE 6-PHOSPHATE 1-PHOSPHOTRANSFERASE"/>
    <property type="match status" value="1"/>
</dbReference>
<evidence type="ECO:0000313" key="24">
    <source>
        <dbReference type="EMBL" id="GER36984.1"/>
    </source>
</evidence>
<gene>
    <name evidence="24" type="ORF">STAS_13370</name>
</gene>
<feature type="zinc finger region" description="C3H1-type" evidence="20">
    <location>
        <begin position="148"/>
        <end position="175"/>
    </location>
</feature>
<dbReference type="PRINTS" id="PR01848">
    <property type="entry name" value="U2AUXFACTOR"/>
</dbReference>
<dbReference type="InterPro" id="IPR035979">
    <property type="entry name" value="RBD_domain_sf"/>
</dbReference>
<dbReference type="InterPro" id="IPR000504">
    <property type="entry name" value="RRM_dom"/>
</dbReference>
<dbReference type="GO" id="GO:0089701">
    <property type="term" value="C:U2AF complex"/>
    <property type="evidence" value="ECO:0007669"/>
    <property type="project" value="InterPro"/>
</dbReference>
<dbReference type="NCBIfam" id="TIGR02477">
    <property type="entry name" value="PFKA_PPi"/>
    <property type="match status" value="1"/>
</dbReference>
<organism evidence="24 25">
    <name type="scientific">Striga asiatica</name>
    <name type="common">Asiatic witchweed</name>
    <name type="synonym">Buchnera asiatica</name>
    <dbReference type="NCBI Taxonomy" id="4170"/>
    <lineage>
        <taxon>Eukaryota</taxon>
        <taxon>Viridiplantae</taxon>
        <taxon>Streptophyta</taxon>
        <taxon>Embryophyta</taxon>
        <taxon>Tracheophyta</taxon>
        <taxon>Spermatophyta</taxon>
        <taxon>Magnoliopsida</taxon>
        <taxon>eudicotyledons</taxon>
        <taxon>Gunneridae</taxon>
        <taxon>Pentapetalae</taxon>
        <taxon>asterids</taxon>
        <taxon>lamiids</taxon>
        <taxon>Lamiales</taxon>
        <taxon>Orobanchaceae</taxon>
        <taxon>Buchnereae</taxon>
        <taxon>Striga</taxon>
    </lineage>
</organism>
<dbReference type="GO" id="GO:0015979">
    <property type="term" value="P:photosynthesis"/>
    <property type="evidence" value="ECO:0007669"/>
    <property type="project" value="TreeGrafter"/>
</dbReference>
<dbReference type="SUPFAM" id="SSF54928">
    <property type="entry name" value="RNA-binding domain, RBD"/>
    <property type="match status" value="1"/>
</dbReference>
<evidence type="ECO:0000256" key="15">
    <source>
        <dbReference type="ARBA" id="ARBA00023152"/>
    </source>
</evidence>
<dbReference type="Gene3D" id="3.40.50.460">
    <property type="entry name" value="Phosphofructokinase domain"/>
    <property type="match status" value="1"/>
</dbReference>
<dbReference type="InterPro" id="IPR012677">
    <property type="entry name" value="Nucleotide-bd_a/b_plait_sf"/>
</dbReference>
<evidence type="ECO:0000259" key="23">
    <source>
        <dbReference type="PROSITE" id="PS50103"/>
    </source>
</evidence>
<dbReference type="GO" id="GO:0005829">
    <property type="term" value="C:cytosol"/>
    <property type="evidence" value="ECO:0007669"/>
    <property type="project" value="TreeGrafter"/>
</dbReference>
<keyword evidence="14" id="KW-0238">DNA-binding</keyword>
<feature type="domain" description="RRM" evidence="22">
    <location>
        <begin position="44"/>
        <end position="146"/>
    </location>
</feature>
<dbReference type="GO" id="GO:0003723">
    <property type="term" value="F:RNA binding"/>
    <property type="evidence" value="ECO:0007669"/>
    <property type="project" value="UniProtKB-UniRule"/>
</dbReference>
<evidence type="ECO:0000256" key="2">
    <source>
        <dbReference type="ARBA" id="ARBA00010269"/>
    </source>
</evidence>
<keyword evidence="4" id="KW-0021">Allosteric enzyme</keyword>
<keyword evidence="11 20" id="KW-0862">Zinc</keyword>
<dbReference type="GO" id="GO:0048573">
    <property type="term" value="P:photoperiodism, flowering"/>
    <property type="evidence" value="ECO:0007669"/>
    <property type="project" value="UniProtKB-ARBA"/>
</dbReference>
<evidence type="ECO:0000256" key="17">
    <source>
        <dbReference type="ARBA" id="ARBA00023242"/>
    </source>
</evidence>
<dbReference type="Gene3D" id="3.40.50.450">
    <property type="match status" value="1"/>
</dbReference>
<dbReference type="OrthoDB" id="537915at2759"/>
<evidence type="ECO:0000256" key="9">
    <source>
        <dbReference type="ARBA" id="ARBA00022771"/>
    </source>
</evidence>
<dbReference type="UniPathway" id="UPA00109">
    <property type="reaction ID" value="UER00182"/>
</dbReference>
<dbReference type="InterPro" id="IPR003954">
    <property type="entry name" value="RRM_euk-type"/>
</dbReference>
<comment type="similarity">
    <text evidence="2">Belongs to the splicing factor SR family.</text>
</comment>
<dbReference type="CDD" id="cd12539">
    <property type="entry name" value="RRM_U2AF35B"/>
    <property type="match status" value="1"/>
</dbReference>
<comment type="subcellular location">
    <subcellularLocation>
        <location evidence="1">Nucleus</location>
    </subcellularLocation>
</comment>
<feature type="domain" description="C3H1-type" evidence="23">
    <location>
        <begin position="148"/>
        <end position="175"/>
    </location>
</feature>
<evidence type="ECO:0000256" key="5">
    <source>
        <dbReference type="ARBA" id="ARBA00022664"/>
    </source>
</evidence>
<keyword evidence="15" id="KW-0324">Glycolysis</keyword>
<evidence type="ECO:0000256" key="13">
    <source>
        <dbReference type="ARBA" id="ARBA00022884"/>
    </source>
</evidence>
<dbReference type="SMART" id="SM00361">
    <property type="entry name" value="RRM_1"/>
    <property type="match status" value="1"/>
</dbReference>
<feature type="compositionally biased region" description="Basic and acidic residues" evidence="21">
    <location>
        <begin position="257"/>
        <end position="267"/>
    </location>
</feature>
<evidence type="ECO:0000256" key="11">
    <source>
        <dbReference type="ARBA" id="ARBA00022833"/>
    </source>
</evidence>
<dbReference type="InterPro" id="IPR011183">
    <property type="entry name" value="PfpB_PPi_PFK"/>
</dbReference>
<dbReference type="NCBIfam" id="NF005482">
    <property type="entry name" value="PRK07085.1"/>
    <property type="match status" value="1"/>
</dbReference>
<dbReference type="GO" id="GO:0003677">
    <property type="term" value="F:DNA binding"/>
    <property type="evidence" value="ECO:0007669"/>
    <property type="project" value="UniProtKB-KW"/>
</dbReference>
<sequence>MAEHLASIFGTEKDRVNCPFYFKIGACRHGDRCSRLHNRPTISPTLLLSNMYQRPDMITPGVDPQGQPLDPRQIQDHFEDFFEDIYEELRKFGEIESLNVCDNLADHMIGNVYAQFKEEDQAAAALAALQGRFYSGRPIIADFSPVTDFREATCRQYEENSCNRGGYCNFMHVKMIGRELRRKLFGRNNHHGRYWGTRSRSRSASPHSNHHRRDRDRDRERDYERRDHRGGGRRSGGDRHGGGRYEGERKRQRSRSPVREGSEERRARIEQWNREREEKGNYFRLAVNRAWAGKVCQHLLFIISSTQKGTTVRVEFGDATTAADLTGSHTISRSFPHTYGQPIAHFLRATAKVPDAQIITEHPAVRVGVVFCGRQSPGGHNVVWGLLEALKIHNPNSVLLGFLGGSEGLFAQKTLEVTDEVLATYKNQGGYDLLGRTQDQIRTTEQVNAALNACTTLKLDALVIIGGVTSNTDAAQLAETFAERQCPTKVVGVPVTLNGDLKNQFVEANVGFDTICKVNSQLISNVCTDALSAEKYYYFIRLMGRKASHVALECTLQSHPNMVILAEEVAASKLTLFDITKQICDAVQARGEQDKHHGVILLPEGLIESIPEVYALLKEIHGLLRQGVSAEKISAQLSPWASALFEFLPPFIRKQLLLYPESDDSAQLSQIETEKLLAHLVEAEMNKRLKEGTYKGKKFNAICHFFGYQARGSLPSKFDCDYAYAMMTVRRYGHGPGASNLGKPALHPAIVDLKGKAYEYVLVVSHYYLLLSNHGNNL</sequence>
<keyword evidence="9 20" id="KW-0863">Zinc-finger</keyword>
<dbReference type="Pfam" id="PF00365">
    <property type="entry name" value="PFK"/>
    <property type="match status" value="1"/>
</dbReference>
<dbReference type="GO" id="GO:0000398">
    <property type="term" value="P:mRNA splicing, via spliceosome"/>
    <property type="evidence" value="ECO:0007669"/>
    <property type="project" value="InterPro"/>
</dbReference>
<dbReference type="Gene3D" id="3.30.70.330">
    <property type="match status" value="1"/>
</dbReference>
<feature type="zinc finger region" description="C3H1-type" evidence="20">
    <location>
        <begin position="12"/>
        <end position="40"/>
    </location>
</feature>
<comment type="caution">
    <text evidence="24">The sequence shown here is derived from an EMBL/GenBank/DDBJ whole genome shotgun (WGS) entry which is preliminary data.</text>
</comment>
<keyword evidence="8" id="KW-0677">Repeat</keyword>
<dbReference type="GO" id="GO:0005524">
    <property type="term" value="F:ATP binding"/>
    <property type="evidence" value="ECO:0007669"/>
    <property type="project" value="InterPro"/>
</dbReference>
<dbReference type="InterPro" id="IPR000023">
    <property type="entry name" value="Phosphofructokinase_dom"/>
</dbReference>
<dbReference type="InterPro" id="IPR000571">
    <property type="entry name" value="Znf_CCCH"/>
</dbReference>
<dbReference type="GO" id="GO:0009749">
    <property type="term" value="P:response to glucose"/>
    <property type="evidence" value="ECO:0007669"/>
    <property type="project" value="TreeGrafter"/>
</dbReference>
<dbReference type="EMBL" id="BKCP01005261">
    <property type="protein sequence ID" value="GER36984.1"/>
    <property type="molecule type" value="Genomic_DNA"/>
</dbReference>
<keyword evidence="10 24" id="KW-0418">Kinase</keyword>
<dbReference type="PROSITE" id="PS50103">
    <property type="entry name" value="ZF_C3H1"/>
    <property type="match status" value="2"/>
</dbReference>
<keyword evidence="12" id="KW-0460">Magnesium</keyword>
<dbReference type="InterPro" id="IPR009145">
    <property type="entry name" value="U2AF_small"/>
</dbReference>
<keyword evidence="13 19" id="KW-0694">RNA-binding</keyword>
<dbReference type="Proteomes" id="UP000325081">
    <property type="component" value="Unassembled WGS sequence"/>
</dbReference>
<dbReference type="AlphaFoldDB" id="A0A5A7PW37"/>
<evidence type="ECO:0000256" key="14">
    <source>
        <dbReference type="ARBA" id="ARBA00023125"/>
    </source>
</evidence>
<dbReference type="SUPFAM" id="SSF53784">
    <property type="entry name" value="Phosphofructokinase"/>
    <property type="match status" value="1"/>
</dbReference>
<dbReference type="GO" id="GO:0003872">
    <property type="term" value="F:6-phosphofructokinase activity"/>
    <property type="evidence" value="ECO:0007669"/>
    <property type="project" value="InterPro"/>
</dbReference>
<evidence type="ECO:0000256" key="1">
    <source>
        <dbReference type="ARBA" id="ARBA00004123"/>
    </source>
</evidence>
<dbReference type="SMART" id="SM00356">
    <property type="entry name" value="ZnF_C3H1"/>
    <property type="match status" value="2"/>
</dbReference>
<evidence type="ECO:0000256" key="10">
    <source>
        <dbReference type="ARBA" id="ARBA00022777"/>
    </source>
</evidence>
<dbReference type="Pfam" id="PF00642">
    <property type="entry name" value="zf-CCCH"/>
    <property type="match status" value="2"/>
</dbReference>
<keyword evidence="5" id="KW-0507">mRNA processing</keyword>
<keyword evidence="16" id="KW-0508">mRNA splicing</keyword>
<protein>
    <submittedName>
        <fullName evidence="24">Pyrophosphate-dependent phosphofructokinase alpha subunit</fullName>
    </submittedName>
</protein>
<reference evidence="25" key="1">
    <citation type="journal article" date="2019" name="Curr. Biol.">
        <title>Genome Sequence of Striga asiatica Provides Insight into the Evolution of Plant Parasitism.</title>
        <authorList>
            <person name="Yoshida S."/>
            <person name="Kim S."/>
            <person name="Wafula E.K."/>
            <person name="Tanskanen J."/>
            <person name="Kim Y.M."/>
            <person name="Honaas L."/>
            <person name="Yang Z."/>
            <person name="Spallek T."/>
            <person name="Conn C.E."/>
            <person name="Ichihashi Y."/>
            <person name="Cheong K."/>
            <person name="Cui S."/>
            <person name="Der J.P."/>
            <person name="Gundlach H."/>
            <person name="Jiao Y."/>
            <person name="Hori C."/>
            <person name="Ishida J.K."/>
            <person name="Kasahara H."/>
            <person name="Kiba T."/>
            <person name="Kim M.S."/>
            <person name="Koo N."/>
            <person name="Laohavisit A."/>
            <person name="Lee Y.H."/>
            <person name="Lumba S."/>
            <person name="McCourt P."/>
            <person name="Mortimer J.C."/>
            <person name="Mutuku J.M."/>
            <person name="Nomura T."/>
            <person name="Sasaki-Sekimoto Y."/>
            <person name="Seto Y."/>
            <person name="Wang Y."/>
            <person name="Wakatake T."/>
            <person name="Sakakibara H."/>
            <person name="Demura T."/>
            <person name="Yamaguchi S."/>
            <person name="Yoneyama K."/>
            <person name="Manabe R.I."/>
            <person name="Nelson D.C."/>
            <person name="Schulman A.H."/>
            <person name="Timko M.P."/>
            <person name="dePamphilis C.W."/>
            <person name="Choi D."/>
            <person name="Shirasu K."/>
        </authorList>
    </citation>
    <scope>NUCLEOTIDE SEQUENCE [LARGE SCALE GENOMIC DNA]</scope>
    <source>
        <strain evidence="25">cv. UVA1</strain>
    </source>
</reference>
<evidence type="ECO:0000256" key="16">
    <source>
        <dbReference type="ARBA" id="ARBA00023187"/>
    </source>
</evidence>
<keyword evidence="6" id="KW-0808">Transferase</keyword>
<feature type="compositionally biased region" description="Basic and acidic residues" evidence="21">
    <location>
        <begin position="215"/>
        <end position="249"/>
    </location>
</feature>
<evidence type="ECO:0000256" key="3">
    <source>
        <dbReference type="ARBA" id="ARBA00022490"/>
    </source>
</evidence>
<keyword evidence="17" id="KW-0539">Nucleus</keyword>
<comment type="function">
    <text evidence="18">Necessary for the splicing of pre-mRNA. Probably active at the 3' splice sites.</text>
</comment>
<evidence type="ECO:0000256" key="20">
    <source>
        <dbReference type="PROSITE-ProRule" id="PRU00723"/>
    </source>
</evidence>
<proteinExistence type="inferred from homology"/>
<accession>A0A5A7PW37</accession>